<proteinExistence type="predicted"/>
<evidence type="ECO:0000256" key="5">
    <source>
        <dbReference type="ARBA" id="ARBA00023033"/>
    </source>
</evidence>
<keyword evidence="3" id="KW-0274">FAD</keyword>
<name>A0A8T4JA74_9ACTN</name>
<feature type="non-terminal residue" evidence="6">
    <location>
        <position position="1"/>
    </location>
</feature>
<evidence type="ECO:0000313" key="6">
    <source>
        <dbReference type="EMBL" id="MBR7678494.1"/>
    </source>
</evidence>
<evidence type="ECO:0000256" key="3">
    <source>
        <dbReference type="ARBA" id="ARBA00022827"/>
    </source>
</evidence>
<keyword evidence="2" id="KW-0285">Flavoprotein</keyword>
<organism evidence="6 7">
    <name type="scientific">Streptomyces daliensis</name>
    <dbReference type="NCBI Taxonomy" id="299421"/>
    <lineage>
        <taxon>Bacteria</taxon>
        <taxon>Bacillati</taxon>
        <taxon>Actinomycetota</taxon>
        <taxon>Actinomycetes</taxon>
        <taxon>Kitasatosporales</taxon>
        <taxon>Streptomycetaceae</taxon>
        <taxon>Streptomyces</taxon>
    </lineage>
</organism>
<comment type="cofactor">
    <cofactor evidence="1">
        <name>FAD</name>
        <dbReference type="ChEBI" id="CHEBI:57692"/>
    </cofactor>
</comment>
<accession>A0A8T4JA74</accession>
<evidence type="ECO:0000256" key="2">
    <source>
        <dbReference type="ARBA" id="ARBA00022630"/>
    </source>
</evidence>
<evidence type="ECO:0000256" key="1">
    <source>
        <dbReference type="ARBA" id="ARBA00001974"/>
    </source>
</evidence>
<dbReference type="GO" id="GO:0004497">
    <property type="term" value="F:monooxygenase activity"/>
    <property type="evidence" value="ECO:0007669"/>
    <property type="project" value="UniProtKB-KW"/>
</dbReference>
<keyword evidence="7" id="KW-1185">Reference proteome</keyword>
<sequence>ALVIGAGVGGLTAAVALHRDGWPVTVLERAPRIEAVGAGLGITPNALRALDLIGFGDTVRSLRTWTGEGGLRTPSGRWLSRMTNDAAAE</sequence>
<keyword evidence="4" id="KW-0560">Oxidoreductase</keyword>
<feature type="non-terminal residue" evidence="6">
    <location>
        <position position="89"/>
    </location>
</feature>
<protein>
    <submittedName>
        <fullName evidence="6">NAD(P)-binding protein</fullName>
    </submittedName>
</protein>
<gene>
    <name evidence="6" type="ORF">KDA82_37125</name>
</gene>
<dbReference type="EMBL" id="JAGSMN010001507">
    <property type="protein sequence ID" value="MBR7678494.1"/>
    <property type="molecule type" value="Genomic_DNA"/>
</dbReference>
<comment type="caution">
    <text evidence="6">The sequence shown here is derived from an EMBL/GenBank/DDBJ whole genome shotgun (WGS) entry which is preliminary data.</text>
</comment>
<dbReference type="InterPro" id="IPR050493">
    <property type="entry name" value="FAD-dep_Monooxygenase_BioMet"/>
</dbReference>
<evidence type="ECO:0000313" key="7">
    <source>
        <dbReference type="Proteomes" id="UP000675554"/>
    </source>
</evidence>
<dbReference type="InterPro" id="IPR036188">
    <property type="entry name" value="FAD/NAD-bd_sf"/>
</dbReference>
<dbReference type="Pfam" id="PF13450">
    <property type="entry name" value="NAD_binding_8"/>
    <property type="match status" value="1"/>
</dbReference>
<dbReference type="AlphaFoldDB" id="A0A8T4JA74"/>
<reference evidence="6" key="1">
    <citation type="submission" date="2021-04" db="EMBL/GenBank/DDBJ databases">
        <title>Sequencing of actinobacteria type strains.</title>
        <authorList>
            <person name="Nguyen G.-S."/>
            <person name="Wentzel A."/>
        </authorList>
    </citation>
    <scope>NUCLEOTIDE SEQUENCE</scope>
    <source>
        <strain evidence="6">DSM 42095</strain>
    </source>
</reference>
<keyword evidence="5" id="KW-0503">Monooxygenase</keyword>
<evidence type="ECO:0000256" key="4">
    <source>
        <dbReference type="ARBA" id="ARBA00023002"/>
    </source>
</evidence>
<dbReference type="SUPFAM" id="SSF51905">
    <property type="entry name" value="FAD/NAD(P)-binding domain"/>
    <property type="match status" value="1"/>
</dbReference>
<dbReference type="Proteomes" id="UP000675554">
    <property type="component" value="Unassembled WGS sequence"/>
</dbReference>
<dbReference type="Gene3D" id="3.50.50.60">
    <property type="entry name" value="FAD/NAD(P)-binding domain"/>
    <property type="match status" value="1"/>
</dbReference>
<dbReference type="PANTHER" id="PTHR13789">
    <property type="entry name" value="MONOOXYGENASE"/>
    <property type="match status" value="1"/>
</dbReference>
<dbReference type="PANTHER" id="PTHR13789:SF318">
    <property type="entry name" value="GERANYLGERANYL DIPHOSPHATE REDUCTASE"/>
    <property type="match status" value="1"/>
</dbReference>